<comment type="subcellular location">
    <subcellularLocation>
        <location evidence="1">Cell envelope</location>
    </subcellularLocation>
</comment>
<protein>
    <submittedName>
        <fullName evidence="6">Efflux RND transporter periplasmic adaptor subunit</fullName>
    </submittedName>
</protein>
<dbReference type="InterPro" id="IPR058627">
    <property type="entry name" value="MdtA-like_C"/>
</dbReference>
<dbReference type="Gene3D" id="2.40.30.170">
    <property type="match status" value="1"/>
</dbReference>
<dbReference type="Gene3D" id="2.40.420.20">
    <property type="match status" value="1"/>
</dbReference>
<feature type="domain" description="Multidrug resistance protein MdtA-like C-terminal permuted SH3" evidence="5">
    <location>
        <begin position="276"/>
        <end position="336"/>
    </location>
</feature>
<dbReference type="NCBIfam" id="TIGR01730">
    <property type="entry name" value="RND_mfp"/>
    <property type="match status" value="1"/>
</dbReference>
<evidence type="ECO:0000256" key="1">
    <source>
        <dbReference type="ARBA" id="ARBA00004196"/>
    </source>
</evidence>
<dbReference type="EMBL" id="JAFKCT010000007">
    <property type="protein sequence ID" value="MBN7812564.1"/>
    <property type="molecule type" value="Genomic_DNA"/>
</dbReference>
<dbReference type="Gene3D" id="1.10.287.470">
    <property type="entry name" value="Helix hairpin bin"/>
    <property type="match status" value="1"/>
</dbReference>
<reference evidence="6 7" key="1">
    <citation type="submission" date="2021-03" db="EMBL/GenBank/DDBJ databases">
        <title>novel species isolated from a fishpond in China.</title>
        <authorList>
            <person name="Lu H."/>
            <person name="Cai Z."/>
        </authorList>
    </citation>
    <scope>NUCLEOTIDE SEQUENCE [LARGE SCALE GENOMIC DNA]</scope>
    <source>
        <strain evidence="6 7">H41</strain>
    </source>
</reference>
<feature type="domain" description="Multidrug resistance protein MdtA-like beta-barrel" evidence="4">
    <location>
        <begin position="191"/>
        <end position="271"/>
    </location>
</feature>
<evidence type="ECO:0000259" key="4">
    <source>
        <dbReference type="Pfam" id="PF25944"/>
    </source>
</evidence>
<sequence length="364" mass="41053">MNFNRILLSVGVAALLFHTSCESKHAEHEEDATFQVTNPIQKDTVVFRDYVSQIRSSQHIELRALEKGYLQNIYVDEGQFVKKGQLMFRIMPVIYQSEMEIAKAEANFAEIEYLNTKSLADSNVVSQNELALAKARLTKAKAELSLAEAHLGFTEIRAPFDGIMGRFNDVRQGSLLDEGELLTTLSDNAKMWVYFNVPEAEYLDLVSSSSLEDMPRVHLQMANHKRFADEGVIEAIESDFNNETGNIAFRATFQNANRILRHGETGNIQMPVPHPNALIIPQKATFEILDKKFVFVVGEDGVVKSRQITIATELPHLYIISDGLAANEKILIEGLRKVENNQKIKFEFVNPEKVLSELNSLHAE</sequence>
<dbReference type="PANTHER" id="PTHR30158:SF23">
    <property type="entry name" value="MULTIDRUG RESISTANCE PROTEIN MEXA"/>
    <property type="match status" value="1"/>
</dbReference>
<dbReference type="PANTHER" id="PTHR30158">
    <property type="entry name" value="ACRA/E-RELATED COMPONENT OF DRUG EFFLUX TRANSPORTER"/>
    <property type="match status" value="1"/>
</dbReference>
<dbReference type="Proteomes" id="UP000664317">
    <property type="component" value="Unassembled WGS sequence"/>
</dbReference>
<dbReference type="Pfam" id="PF25944">
    <property type="entry name" value="Beta-barrel_RND"/>
    <property type="match status" value="1"/>
</dbReference>
<evidence type="ECO:0000256" key="2">
    <source>
        <dbReference type="ARBA" id="ARBA00009477"/>
    </source>
</evidence>
<evidence type="ECO:0000313" key="7">
    <source>
        <dbReference type="Proteomes" id="UP000664317"/>
    </source>
</evidence>
<feature type="domain" description="Multidrug resistance protein MdtA-like barrel-sandwich hybrid" evidence="3">
    <location>
        <begin position="60"/>
        <end position="180"/>
    </location>
</feature>
<dbReference type="RefSeq" id="WP_206579340.1">
    <property type="nucleotide sequence ID" value="NZ_JAFKCT010000007.1"/>
</dbReference>
<dbReference type="SUPFAM" id="SSF111369">
    <property type="entry name" value="HlyD-like secretion proteins"/>
    <property type="match status" value="1"/>
</dbReference>
<dbReference type="Gene3D" id="2.40.50.100">
    <property type="match status" value="1"/>
</dbReference>
<comment type="caution">
    <text evidence="6">The sequence shown here is derived from an EMBL/GenBank/DDBJ whole genome shotgun (WGS) entry which is preliminary data.</text>
</comment>
<organism evidence="6 7">
    <name type="scientific">Algoriphagus oliviformis</name>
    <dbReference type="NCBI Taxonomy" id="2811231"/>
    <lineage>
        <taxon>Bacteria</taxon>
        <taxon>Pseudomonadati</taxon>
        <taxon>Bacteroidota</taxon>
        <taxon>Cytophagia</taxon>
        <taxon>Cytophagales</taxon>
        <taxon>Cyclobacteriaceae</taxon>
        <taxon>Algoriphagus</taxon>
    </lineage>
</organism>
<proteinExistence type="inferred from homology"/>
<name>A0ABS3C7M0_9BACT</name>
<evidence type="ECO:0000259" key="5">
    <source>
        <dbReference type="Pfam" id="PF25967"/>
    </source>
</evidence>
<comment type="similarity">
    <text evidence="2">Belongs to the membrane fusion protein (MFP) (TC 8.A.1) family.</text>
</comment>
<accession>A0ABS3C7M0</accession>
<gene>
    <name evidence="6" type="ORF">J0A68_16540</name>
</gene>
<dbReference type="InterPro" id="IPR058625">
    <property type="entry name" value="MdtA-like_BSH"/>
</dbReference>
<dbReference type="InterPro" id="IPR058626">
    <property type="entry name" value="MdtA-like_b-barrel"/>
</dbReference>
<evidence type="ECO:0000313" key="6">
    <source>
        <dbReference type="EMBL" id="MBN7812564.1"/>
    </source>
</evidence>
<dbReference type="Pfam" id="PF25917">
    <property type="entry name" value="BSH_RND"/>
    <property type="match status" value="1"/>
</dbReference>
<keyword evidence="7" id="KW-1185">Reference proteome</keyword>
<evidence type="ECO:0000259" key="3">
    <source>
        <dbReference type="Pfam" id="PF25917"/>
    </source>
</evidence>
<dbReference type="Pfam" id="PF25967">
    <property type="entry name" value="RND-MFP_C"/>
    <property type="match status" value="1"/>
</dbReference>
<dbReference type="InterPro" id="IPR006143">
    <property type="entry name" value="RND_pump_MFP"/>
</dbReference>